<feature type="region of interest" description="Disordered" evidence="1">
    <location>
        <begin position="947"/>
        <end position="968"/>
    </location>
</feature>
<gene>
    <name evidence="2" type="ORF">LACBIDRAFT_330281</name>
</gene>
<proteinExistence type="predicted"/>
<dbReference type="GeneID" id="6080188"/>
<protein>
    <submittedName>
        <fullName evidence="2">Predicted protein</fullName>
    </submittedName>
</protein>
<keyword evidence="3" id="KW-1185">Reference proteome</keyword>
<feature type="compositionally biased region" description="Basic and acidic residues" evidence="1">
    <location>
        <begin position="914"/>
        <end position="923"/>
    </location>
</feature>
<evidence type="ECO:0000313" key="3">
    <source>
        <dbReference type="Proteomes" id="UP000001194"/>
    </source>
</evidence>
<evidence type="ECO:0000313" key="2">
    <source>
        <dbReference type="EMBL" id="EDR04792.1"/>
    </source>
</evidence>
<name>B0DKS7_LACBS</name>
<dbReference type="RefSeq" id="XP_001884616.1">
    <property type="nucleotide sequence ID" value="XM_001884581.1"/>
</dbReference>
<feature type="region of interest" description="Disordered" evidence="1">
    <location>
        <begin position="307"/>
        <end position="328"/>
    </location>
</feature>
<feature type="compositionally biased region" description="Polar residues" evidence="1">
    <location>
        <begin position="887"/>
        <end position="903"/>
    </location>
</feature>
<dbReference type="HOGENOM" id="CLU_266970_0_0_1"/>
<dbReference type="OrthoDB" id="3247533at2759"/>
<reference evidence="2 3" key="1">
    <citation type="journal article" date="2008" name="Nature">
        <title>The genome of Laccaria bicolor provides insights into mycorrhizal symbiosis.</title>
        <authorList>
            <person name="Martin F."/>
            <person name="Aerts A."/>
            <person name="Ahren D."/>
            <person name="Brun A."/>
            <person name="Danchin E.G.J."/>
            <person name="Duchaussoy F."/>
            <person name="Gibon J."/>
            <person name="Kohler A."/>
            <person name="Lindquist E."/>
            <person name="Pereda V."/>
            <person name="Salamov A."/>
            <person name="Shapiro H.J."/>
            <person name="Wuyts J."/>
            <person name="Blaudez D."/>
            <person name="Buee M."/>
            <person name="Brokstein P."/>
            <person name="Canbaeck B."/>
            <person name="Cohen D."/>
            <person name="Courty P.E."/>
            <person name="Coutinho P.M."/>
            <person name="Delaruelle C."/>
            <person name="Detter J.C."/>
            <person name="Deveau A."/>
            <person name="DiFazio S."/>
            <person name="Duplessis S."/>
            <person name="Fraissinet-Tachet L."/>
            <person name="Lucic E."/>
            <person name="Frey-Klett P."/>
            <person name="Fourrey C."/>
            <person name="Feussner I."/>
            <person name="Gay G."/>
            <person name="Grimwood J."/>
            <person name="Hoegger P.J."/>
            <person name="Jain P."/>
            <person name="Kilaru S."/>
            <person name="Labbe J."/>
            <person name="Lin Y.C."/>
            <person name="Legue V."/>
            <person name="Le Tacon F."/>
            <person name="Marmeisse R."/>
            <person name="Melayah D."/>
            <person name="Montanini B."/>
            <person name="Muratet M."/>
            <person name="Nehls U."/>
            <person name="Niculita-Hirzel H."/>
            <person name="Oudot-Le Secq M.P."/>
            <person name="Peter M."/>
            <person name="Quesneville H."/>
            <person name="Rajashekar B."/>
            <person name="Reich M."/>
            <person name="Rouhier N."/>
            <person name="Schmutz J."/>
            <person name="Yin T."/>
            <person name="Chalot M."/>
            <person name="Henrissat B."/>
            <person name="Kuees U."/>
            <person name="Lucas S."/>
            <person name="Van de Peer Y."/>
            <person name="Podila G.K."/>
            <person name="Polle A."/>
            <person name="Pukkila P.J."/>
            <person name="Richardson P.M."/>
            <person name="Rouze P."/>
            <person name="Sanders I.R."/>
            <person name="Stajich J.E."/>
            <person name="Tunlid A."/>
            <person name="Tuskan G."/>
            <person name="Grigoriev I.V."/>
        </authorList>
    </citation>
    <scope>NUCLEOTIDE SEQUENCE [LARGE SCALE GENOMIC DNA]</scope>
    <source>
        <strain evidence="3">S238N-H82 / ATCC MYA-4686</strain>
    </source>
</reference>
<dbReference type="EMBL" id="DS547116">
    <property type="protein sequence ID" value="EDR04792.1"/>
    <property type="molecule type" value="Genomic_DNA"/>
</dbReference>
<accession>B0DKS7</accession>
<dbReference type="InParanoid" id="B0DKS7"/>
<dbReference type="KEGG" id="lbc:LACBIDRAFT_330281"/>
<dbReference type="Proteomes" id="UP000001194">
    <property type="component" value="Unassembled WGS sequence"/>
</dbReference>
<feature type="region of interest" description="Disordered" evidence="1">
    <location>
        <begin position="862"/>
        <end position="934"/>
    </location>
</feature>
<feature type="compositionally biased region" description="Basic and acidic residues" evidence="1">
    <location>
        <begin position="274"/>
        <end position="283"/>
    </location>
</feature>
<feature type="compositionally biased region" description="Polar residues" evidence="1">
    <location>
        <begin position="247"/>
        <end position="263"/>
    </location>
</feature>
<organism evidence="3">
    <name type="scientific">Laccaria bicolor (strain S238N-H82 / ATCC MYA-4686)</name>
    <name type="common">Bicoloured deceiver</name>
    <name type="synonym">Laccaria laccata var. bicolor</name>
    <dbReference type="NCBI Taxonomy" id="486041"/>
    <lineage>
        <taxon>Eukaryota</taxon>
        <taxon>Fungi</taxon>
        <taxon>Dikarya</taxon>
        <taxon>Basidiomycota</taxon>
        <taxon>Agaricomycotina</taxon>
        <taxon>Agaricomycetes</taxon>
        <taxon>Agaricomycetidae</taxon>
        <taxon>Agaricales</taxon>
        <taxon>Agaricineae</taxon>
        <taxon>Hydnangiaceae</taxon>
        <taxon>Laccaria</taxon>
    </lineage>
</organism>
<evidence type="ECO:0000256" key="1">
    <source>
        <dbReference type="SAM" id="MobiDB-lite"/>
    </source>
</evidence>
<sequence>MFNGWKEATKQVLKAQEYERELHSQNSRLEKEVLQLRGELQVQRTGFRFGPHIVSKTQSDSISPSNSVSQIGSGSILNPVQCAVSQPSIQPPHYSHKILWTLEDCQKDLHNVVTKSNKSRPAMEKAIQHEDSTLINGGEWHAIKANARAIASCDLLPLPIPCDTPSLVKKKTKTFFTKYHLKQWTNTVHKLEEQEPLLALCAAHWKAEHVLNTILTGITESNQNTSTRRDDASDLDDPAVSLPDPSLKNNTSSSKRRLSNPSPTKQKKKKKTGKEKGTKDSEKASPPSITIDDDAINRQLNLSTENAGTAAAATEPQDKPNSSPDLAIPPIPLTLERIDINFIDVNPSYSSLKDKFSGSHHTNTVAIELLTAFEADPDFQSGEPSQDTLSFLDRIETADPNSPDFSEDDLYGNWGHYQFTAGSRTISMVLTSWKSVGNTSVACDIYIELLVDKLLDLWKDAGGSISKGKGMNKDSALGANLPTSDIIQMQAPSTQHAEPEAMLIDTTASSSGELSESAVKTASVDVRKILQALQKDELKAWINDHNINTPSGTRTKDAHDESNSELHFLYFLCWGVRMDAYKFSFHNSQIPNGHSCPSPNPSLFLSPLLQPNPGPLPVPQPLHVENLSLSDLLKNREVLDMFNGWKEATKQVLKAQEYERELHSQNSRLEKEVLQLRGELQVQRTGFRFGPHIVSKTQSDSISPSNSVSQIGSGSILNPVQCAVSQPSIQPPHYSHKILWTLEDCQKDLHNVVTKSNKSRPAMEKAIQHEDSTLINGGEWHAIKANARAIASCDLLPLPIPCDTPSLVKKKTKTFFTKYHLKQWTNTVHKLEEQEPLLALCAAHWKAEHVLNTILTGITESNQNTSTRRDDASDLDDPAVSLPDPSLKNNTSSSKRRLSNPSPTKQKKKKKTGKEKGTKDSEKASPPSITIDDDAINRQLNLSTENAGTAAAATEPQDKPNSSPDLAIPPIPLTLERIDINFIDVNPSYSSLKDKFSGSHHTNTVAIELLTAFEADPDFQSGEPSQDTLSFLDRIETADPNSPDFSEDDLYGNWGHYQFTAGSRTISMVLTSWKSVGNTSVACDIYIELLVDKLLDLWKDAGGSISKGKGMNKDSALGANLPTSDIIQMQAPSTQHAEPEAMLIDTTASSSGELSESAVKTASVDVRKILQALQKDELKAWINDHNINTPSGTRTKDDLIVLIVGDGVHEKPSSADVKRIVEAHKGQKGATKASTSKA</sequence>
<dbReference type="AlphaFoldDB" id="B0DKS7"/>
<feature type="region of interest" description="Disordered" evidence="1">
    <location>
        <begin position="222"/>
        <end position="294"/>
    </location>
</feature>